<organism evidence="2 3">
    <name type="scientific">Chitinophaga rhizophila</name>
    <dbReference type="NCBI Taxonomy" id="2866212"/>
    <lineage>
        <taxon>Bacteria</taxon>
        <taxon>Pseudomonadati</taxon>
        <taxon>Bacteroidota</taxon>
        <taxon>Chitinophagia</taxon>
        <taxon>Chitinophagales</taxon>
        <taxon>Chitinophagaceae</taxon>
        <taxon>Chitinophaga</taxon>
    </lineage>
</organism>
<dbReference type="EMBL" id="JAICCF010000002">
    <property type="protein sequence ID" value="MBW8685438.1"/>
    <property type="molecule type" value="Genomic_DNA"/>
</dbReference>
<dbReference type="SFLD" id="SFLDS00003">
    <property type="entry name" value="Haloacid_Dehalogenase"/>
    <property type="match status" value="1"/>
</dbReference>
<dbReference type="Gene3D" id="3.40.50.1000">
    <property type="entry name" value="HAD superfamily/HAD-like"/>
    <property type="match status" value="1"/>
</dbReference>
<dbReference type="NCBIfam" id="TIGR01533">
    <property type="entry name" value="lipo_e_P4"/>
    <property type="match status" value="1"/>
</dbReference>
<evidence type="ECO:0000313" key="3">
    <source>
        <dbReference type="Proteomes" id="UP000812961"/>
    </source>
</evidence>
<dbReference type="RefSeq" id="WP_220250703.1">
    <property type="nucleotide sequence ID" value="NZ_JAICCF010000002.1"/>
</dbReference>
<dbReference type="CDD" id="cd07534">
    <property type="entry name" value="HAD_CAP"/>
    <property type="match status" value="1"/>
</dbReference>
<protein>
    <submittedName>
        <fullName evidence="2">5'-nucleotidase, lipoprotein e(P4) family</fullName>
    </submittedName>
</protein>
<name>A0ABS7GG10_9BACT</name>
<gene>
    <name evidence="2" type="ORF">K1Y79_13955</name>
</gene>
<dbReference type="SFLD" id="SFLDG01125">
    <property type="entry name" value="C1.1:_Acid_Phosphatase_Like"/>
    <property type="match status" value="1"/>
</dbReference>
<comment type="caution">
    <text evidence="2">The sequence shown here is derived from an EMBL/GenBank/DDBJ whole genome shotgun (WGS) entry which is preliminary data.</text>
</comment>
<dbReference type="PIRSF" id="PIRSF019271">
    <property type="entry name" value="Acid_Ptase_C"/>
    <property type="match status" value="1"/>
</dbReference>
<dbReference type="InterPro" id="IPR006423">
    <property type="entry name" value="Lipo_e_P4"/>
</dbReference>
<dbReference type="PANTHER" id="PTHR31284">
    <property type="entry name" value="ACID PHOSPHATASE-LIKE PROTEIN"/>
    <property type="match status" value="1"/>
</dbReference>
<proteinExistence type="predicted"/>
<evidence type="ECO:0000313" key="2">
    <source>
        <dbReference type="EMBL" id="MBW8685438.1"/>
    </source>
</evidence>
<sequence length="270" mass="30253">MQYRNILLTCAFFAGITACKTTPPTAATSTPSTVLQPYGPAWAALWQQRSSEYKALCFQAYNIARIRLDEQLARTSSRPLAIVTDIDETVLDNSPYTVHTALKGQGYTEKTWAEWTASATADTVPGALSFLQYAAAKGVHIFYISNRAETERTPTLQNLQRWHFPNADNEHLLLKTSGSGKESRRAQVAQTHNIILLMGDNLGDFSELFDKQPVDKRTALTQQAAADFGNKFIVLPNPMYGDWLPALFDFNYKRSATEMDSLLKQQLKDY</sequence>
<dbReference type="SUPFAM" id="SSF56784">
    <property type="entry name" value="HAD-like"/>
    <property type="match status" value="1"/>
</dbReference>
<dbReference type="InterPro" id="IPR005519">
    <property type="entry name" value="Acid_phosphat_B-like"/>
</dbReference>
<dbReference type="InterPro" id="IPR023214">
    <property type="entry name" value="HAD_sf"/>
</dbReference>
<dbReference type="InterPro" id="IPR036412">
    <property type="entry name" value="HAD-like_sf"/>
</dbReference>
<dbReference type="Pfam" id="PF03767">
    <property type="entry name" value="Acid_phosphat_B"/>
    <property type="match status" value="1"/>
</dbReference>
<keyword evidence="2" id="KW-0449">Lipoprotein</keyword>
<reference evidence="2 3" key="1">
    <citation type="submission" date="2021-08" db="EMBL/GenBank/DDBJ databases">
        <title>The genome sequence of Chitinophaga sp. B61.</title>
        <authorList>
            <person name="Zhang X."/>
        </authorList>
    </citation>
    <scope>NUCLEOTIDE SEQUENCE [LARGE SCALE GENOMIC DNA]</scope>
    <source>
        <strain evidence="2 3">B61</strain>
    </source>
</reference>
<dbReference type="Proteomes" id="UP000812961">
    <property type="component" value="Unassembled WGS sequence"/>
</dbReference>
<keyword evidence="3" id="KW-1185">Reference proteome</keyword>
<dbReference type="PANTHER" id="PTHR31284:SF10">
    <property type="entry name" value="ACID PHOSPHATASE-LIKE PROTEIN"/>
    <property type="match status" value="1"/>
</dbReference>
<keyword evidence="1" id="KW-0732">Signal</keyword>
<accession>A0ABS7GG10</accession>
<dbReference type="PROSITE" id="PS51257">
    <property type="entry name" value="PROKAR_LIPOPROTEIN"/>
    <property type="match status" value="1"/>
</dbReference>
<evidence type="ECO:0000256" key="1">
    <source>
        <dbReference type="ARBA" id="ARBA00022729"/>
    </source>
</evidence>